<dbReference type="AlphaFoldDB" id="A0A1G1Y564"/>
<dbReference type="Proteomes" id="UP000178432">
    <property type="component" value="Unassembled WGS sequence"/>
</dbReference>
<sequence length="186" mass="20372">MMKFKVQSSKFKVKSLKFKAAVVLLFVFWGLFGLNSVQAVGLIIKPTEINISAPARTEAEAEFLVVNIEAEPAIYQISPDALLNEIKLEPADFQLEPNASQLVKVKVKISEPGRYQTNISVIARPLGAGGLTLASGVKLPLMIEVSGWPLWAYFAGVILLIIICLLIGFGVKWILSKGKQDKFSAR</sequence>
<organism evidence="2 3">
    <name type="scientific">Candidatus Buchananbacteria bacterium RIFCSPHIGHO2_01_FULL_46_12</name>
    <dbReference type="NCBI Taxonomy" id="1797536"/>
    <lineage>
        <taxon>Bacteria</taxon>
        <taxon>Candidatus Buchananiibacteriota</taxon>
    </lineage>
</organism>
<evidence type="ECO:0000313" key="3">
    <source>
        <dbReference type="Proteomes" id="UP000178432"/>
    </source>
</evidence>
<reference evidence="2 3" key="1">
    <citation type="journal article" date="2016" name="Nat. Commun.">
        <title>Thousands of microbial genomes shed light on interconnected biogeochemical processes in an aquifer system.</title>
        <authorList>
            <person name="Anantharaman K."/>
            <person name="Brown C.T."/>
            <person name="Hug L.A."/>
            <person name="Sharon I."/>
            <person name="Castelle C.J."/>
            <person name="Probst A.J."/>
            <person name="Thomas B.C."/>
            <person name="Singh A."/>
            <person name="Wilkins M.J."/>
            <person name="Karaoz U."/>
            <person name="Brodie E.L."/>
            <person name="Williams K.H."/>
            <person name="Hubbard S.S."/>
            <person name="Banfield J.F."/>
        </authorList>
    </citation>
    <scope>NUCLEOTIDE SEQUENCE [LARGE SCALE GENOMIC DNA]</scope>
</reference>
<evidence type="ECO:0000313" key="2">
    <source>
        <dbReference type="EMBL" id="OGY47448.1"/>
    </source>
</evidence>
<comment type="caution">
    <text evidence="2">The sequence shown here is derived from an EMBL/GenBank/DDBJ whole genome shotgun (WGS) entry which is preliminary data.</text>
</comment>
<keyword evidence="1" id="KW-0472">Membrane</keyword>
<keyword evidence="1" id="KW-1133">Transmembrane helix</keyword>
<dbReference type="Gene3D" id="2.60.40.10">
    <property type="entry name" value="Immunoglobulins"/>
    <property type="match status" value="1"/>
</dbReference>
<evidence type="ECO:0000256" key="1">
    <source>
        <dbReference type="SAM" id="Phobius"/>
    </source>
</evidence>
<dbReference type="EMBL" id="MHIF01000035">
    <property type="protein sequence ID" value="OGY47448.1"/>
    <property type="molecule type" value="Genomic_DNA"/>
</dbReference>
<protein>
    <submittedName>
        <fullName evidence="2">Uncharacterized protein</fullName>
    </submittedName>
</protein>
<gene>
    <name evidence="2" type="ORF">A2663_00505</name>
</gene>
<feature type="transmembrane region" description="Helical" evidence="1">
    <location>
        <begin position="150"/>
        <end position="175"/>
    </location>
</feature>
<name>A0A1G1Y564_9BACT</name>
<keyword evidence="1" id="KW-0812">Transmembrane</keyword>
<accession>A0A1G1Y564</accession>
<dbReference type="InterPro" id="IPR013783">
    <property type="entry name" value="Ig-like_fold"/>
</dbReference>
<proteinExistence type="predicted"/>